<name>A0A6M3JHF6_9ZZZZ</name>
<organism evidence="1">
    <name type="scientific">viral metagenome</name>
    <dbReference type="NCBI Taxonomy" id="1070528"/>
    <lineage>
        <taxon>unclassified sequences</taxon>
        <taxon>metagenomes</taxon>
        <taxon>organismal metagenomes</taxon>
    </lineage>
</organism>
<evidence type="ECO:0000313" key="1">
    <source>
        <dbReference type="EMBL" id="QJA68555.1"/>
    </source>
</evidence>
<reference evidence="1" key="1">
    <citation type="submission" date="2020-03" db="EMBL/GenBank/DDBJ databases">
        <title>The deep terrestrial virosphere.</title>
        <authorList>
            <person name="Holmfeldt K."/>
            <person name="Nilsson E."/>
            <person name="Simone D."/>
            <person name="Lopez-Fernandez M."/>
            <person name="Wu X."/>
            <person name="de Brujin I."/>
            <person name="Lundin D."/>
            <person name="Andersson A."/>
            <person name="Bertilsson S."/>
            <person name="Dopson M."/>
        </authorList>
    </citation>
    <scope>NUCLEOTIDE SEQUENCE</scope>
    <source>
        <strain evidence="1">MM415A06202</strain>
    </source>
</reference>
<dbReference type="EMBL" id="MT141627">
    <property type="protein sequence ID" value="QJA68555.1"/>
    <property type="molecule type" value="Genomic_DNA"/>
</dbReference>
<accession>A0A6M3JHF6</accession>
<gene>
    <name evidence="1" type="ORF">MM415A06202_0010</name>
</gene>
<proteinExistence type="predicted"/>
<dbReference type="AlphaFoldDB" id="A0A6M3JHF6"/>
<protein>
    <submittedName>
        <fullName evidence="1">Uncharacterized protein</fullName>
    </submittedName>
</protein>
<sequence>MLRTTKHIMLELNIGRGFDLCIRLLNIGVRVLVETECWRSLLVCIYTEGGYVIGYQYKI</sequence>